<organism evidence="2">
    <name type="scientific">Cladocopium goreaui</name>
    <dbReference type="NCBI Taxonomy" id="2562237"/>
    <lineage>
        <taxon>Eukaryota</taxon>
        <taxon>Sar</taxon>
        <taxon>Alveolata</taxon>
        <taxon>Dinophyceae</taxon>
        <taxon>Suessiales</taxon>
        <taxon>Symbiodiniaceae</taxon>
        <taxon>Cladocopium</taxon>
    </lineage>
</organism>
<comment type="caution">
    <text evidence="2">The sequence shown here is derived from an EMBL/GenBank/DDBJ whole genome shotgun (WGS) entry which is preliminary data.</text>
</comment>
<keyword evidence="1" id="KW-1133">Transmembrane helix</keyword>
<dbReference type="EMBL" id="CAMXCT010004680">
    <property type="protein sequence ID" value="CAI4009970.1"/>
    <property type="molecule type" value="Genomic_DNA"/>
</dbReference>
<dbReference type="OrthoDB" id="425507at2759"/>
<dbReference type="EMBL" id="CAMXCT020004680">
    <property type="protein sequence ID" value="CAL1163345.1"/>
    <property type="molecule type" value="Genomic_DNA"/>
</dbReference>
<protein>
    <submittedName>
        <fullName evidence="3">Coiled-coil domain-containing protein 151</fullName>
    </submittedName>
</protein>
<reference evidence="3 4" key="2">
    <citation type="submission" date="2024-05" db="EMBL/GenBank/DDBJ databases">
        <authorList>
            <person name="Chen Y."/>
            <person name="Shah S."/>
            <person name="Dougan E. K."/>
            <person name="Thang M."/>
            <person name="Chan C."/>
        </authorList>
    </citation>
    <scope>NUCLEOTIDE SEQUENCE [LARGE SCALE GENOMIC DNA]</scope>
</reference>
<proteinExistence type="predicted"/>
<feature type="transmembrane region" description="Helical" evidence="1">
    <location>
        <begin position="139"/>
        <end position="157"/>
    </location>
</feature>
<name>A0A9P1GE26_9DINO</name>
<accession>A0A9P1GE26</accession>
<evidence type="ECO:0000313" key="3">
    <source>
        <dbReference type="EMBL" id="CAL4797282.1"/>
    </source>
</evidence>
<gene>
    <name evidence="2" type="ORF">C1SCF055_LOCUS35293</name>
</gene>
<evidence type="ECO:0000313" key="2">
    <source>
        <dbReference type="EMBL" id="CAI4009970.1"/>
    </source>
</evidence>
<feature type="transmembrane region" description="Helical" evidence="1">
    <location>
        <begin position="163"/>
        <end position="182"/>
    </location>
</feature>
<keyword evidence="1" id="KW-0812">Transmembrane</keyword>
<dbReference type="EMBL" id="CAMXCT030004680">
    <property type="protein sequence ID" value="CAL4797282.1"/>
    <property type="molecule type" value="Genomic_DNA"/>
</dbReference>
<evidence type="ECO:0000256" key="1">
    <source>
        <dbReference type="SAM" id="Phobius"/>
    </source>
</evidence>
<keyword evidence="4" id="KW-1185">Reference proteome</keyword>
<sequence>MGCCNSREKTTVVDSSNVTLTRFHLGPLEVDADGVLLKPKFNLGFESGSLRVFAGVRDVRDGIVVDSIAMPLSSTESVRWYMKSYASMGQSLLEFLQEMKAQEPCILDEVITAIPDITAYVLETVGADIRSDKVTLVEGVMYVYVGVGVTAGVYLGWIDTEGFRMMGLQGLIATVGGLGFSLRTGISEEKMSARLVGFLTNVGFDIIIRYREPCVK</sequence>
<evidence type="ECO:0000313" key="4">
    <source>
        <dbReference type="Proteomes" id="UP001152797"/>
    </source>
</evidence>
<dbReference type="Proteomes" id="UP001152797">
    <property type="component" value="Unassembled WGS sequence"/>
</dbReference>
<keyword evidence="1" id="KW-0472">Membrane</keyword>
<dbReference type="AlphaFoldDB" id="A0A9P1GE26"/>
<reference evidence="2" key="1">
    <citation type="submission" date="2022-10" db="EMBL/GenBank/DDBJ databases">
        <authorList>
            <person name="Chen Y."/>
            <person name="Dougan E. K."/>
            <person name="Chan C."/>
            <person name="Rhodes N."/>
            <person name="Thang M."/>
        </authorList>
    </citation>
    <scope>NUCLEOTIDE SEQUENCE</scope>
</reference>